<dbReference type="InterPro" id="IPR043188">
    <property type="entry name" value="DCDC1"/>
</dbReference>
<dbReference type="AlphaFoldDB" id="A0AAD7X0Y0"/>
<proteinExistence type="predicted"/>
<feature type="compositionally biased region" description="Basic and acidic residues" evidence="1">
    <location>
        <begin position="71"/>
        <end position="86"/>
    </location>
</feature>
<dbReference type="GO" id="GO:1902412">
    <property type="term" value="P:regulation of mitotic cytokinesis"/>
    <property type="evidence" value="ECO:0007669"/>
    <property type="project" value="InterPro"/>
</dbReference>
<dbReference type="GO" id="GO:0030496">
    <property type="term" value="C:midbody"/>
    <property type="evidence" value="ECO:0007669"/>
    <property type="project" value="TreeGrafter"/>
</dbReference>
<protein>
    <recommendedName>
        <fullName evidence="4">Doublecortin domain-containing protein</fullName>
    </recommendedName>
</protein>
<organism evidence="2 3">
    <name type="scientific">Aldrovandia affinis</name>
    <dbReference type="NCBI Taxonomy" id="143900"/>
    <lineage>
        <taxon>Eukaryota</taxon>
        <taxon>Metazoa</taxon>
        <taxon>Chordata</taxon>
        <taxon>Craniata</taxon>
        <taxon>Vertebrata</taxon>
        <taxon>Euteleostomi</taxon>
        <taxon>Actinopterygii</taxon>
        <taxon>Neopterygii</taxon>
        <taxon>Teleostei</taxon>
        <taxon>Notacanthiformes</taxon>
        <taxon>Halosauridae</taxon>
        <taxon>Aldrovandia</taxon>
    </lineage>
</organism>
<comment type="caution">
    <text evidence="2">The sequence shown here is derived from an EMBL/GenBank/DDBJ whole genome shotgun (WGS) entry which is preliminary data.</text>
</comment>
<sequence>MEGERRPVNTSTLCSGTSEPSRGNSRSHSSLRSSLEEALVQEYSDRFSTTSLSPSDPHLFRKYTSPYVSKGSKDRGSKRHSADQTPDHGPLSSALMSSGHGRRPHSVSIPQPRRSLPSSQLPPVFKRQPAVIRVIAHKNWISSKIAASNFTMLLEACTSRLKLISAARRIFLEDGREVFRAEHIPNDAYVCVSCGEPFVDPQKEIRVVAGTRSGAGGRWGLSAETGAASPSVIKQGGKLDTGRRGTPHPPWAELNPDRPLLLPPGPQSAQTYPPSPGIQERGWEQELRSSHGCKLDEAVTPLDRCLQSSVSPLQGLVWVSRVEGFSPARAKLYLEGVVRALRGRLRPAGERLGQVSDRAPYANMCGGGDRSRQRRHAPSAD</sequence>
<gene>
    <name evidence="2" type="ORF">AAFF_G00382570</name>
</gene>
<dbReference type="InterPro" id="IPR036572">
    <property type="entry name" value="Doublecortin_dom_sf"/>
</dbReference>
<dbReference type="GO" id="GO:0035556">
    <property type="term" value="P:intracellular signal transduction"/>
    <property type="evidence" value="ECO:0007669"/>
    <property type="project" value="InterPro"/>
</dbReference>
<evidence type="ECO:0000313" key="3">
    <source>
        <dbReference type="Proteomes" id="UP001221898"/>
    </source>
</evidence>
<evidence type="ECO:0000313" key="2">
    <source>
        <dbReference type="EMBL" id="KAJ8416235.1"/>
    </source>
</evidence>
<feature type="compositionally biased region" description="Polar residues" evidence="1">
    <location>
        <begin position="8"/>
        <end position="17"/>
    </location>
</feature>
<dbReference type="PANTHER" id="PTHR46302">
    <property type="entry name" value="DOUBLECORTIN DOMAIN-CONTAINING PROTEIN 1"/>
    <property type="match status" value="1"/>
</dbReference>
<evidence type="ECO:0000256" key="1">
    <source>
        <dbReference type="SAM" id="MobiDB-lite"/>
    </source>
</evidence>
<feature type="compositionally biased region" description="Basic residues" evidence="1">
    <location>
        <begin position="372"/>
        <end position="381"/>
    </location>
</feature>
<dbReference type="SUPFAM" id="SSF89837">
    <property type="entry name" value="Doublecortin (DC)"/>
    <property type="match status" value="1"/>
</dbReference>
<feature type="region of interest" description="Disordered" evidence="1">
    <location>
        <begin position="1"/>
        <end position="122"/>
    </location>
</feature>
<accession>A0AAD7X0Y0</accession>
<dbReference type="GO" id="GO:0008017">
    <property type="term" value="F:microtubule binding"/>
    <property type="evidence" value="ECO:0007669"/>
    <property type="project" value="InterPro"/>
</dbReference>
<evidence type="ECO:0008006" key="4">
    <source>
        <dbReference type="Google" id="ProtNLM"/>
    </source>
</evidence>
<dbReference type="Proteomes" id="UP001221898">
    <property type="component" value="Unassembled WGS sequence"/>
</dbReference>
<feature type="region of interest" description="Disordered" evidence="1">
    <location>
        <begin position="220"/>
        <end position="248"/>
    </location>
</feature>
<feature type="compositionally biased region" description="Low complexity" evidence="1">
    <location>
        <begin position="18"/>
        <end position="38"/>
    </location>
</feature>
<feature type="compositionally biased region" description="Low complexity" evidence="1">
    <location>
        <begin position="110"/>
        <end position="122"/>
    </location>
</feature>
<reference evidence="2" key="1">
    <citation type="journal article" date="2023" name="Science">
        <title>Genome structures resolve the early diversification of teleost fishes.</title>
        <authorList>
            <person name="Parey E."/>
            <person name="Louis A."/>
            <person name="Montfort J."/>
            <person name="Bouchez O."/>
            <person name="Roques C."/>
            <person name="Iampietro C."/>
            <person name="Lluch J."/>
            <person name="Castinel A."/>
            <person name="Donnadieu C."/>
            <person name="Desvignes T."/>
            <person name="Floi Bucao C."/>
            <person name="Jouanno E."/>
            <person name="Wen M."/>
            <person name="Mejri S."/>
            <person name="Dirks R."/>
            <person name="Jansen H."/>
            <person name="Henkel C."/>
            <person name="Chen W.J."/>
            <person name="Zahm M."/>
            <person name="Cabau C."/>
            <person name="Klopp C."/>
            <person name="Thompson A.W."/>
            <person name="Robinson-Rechavi M."/>
            <person name="Braasch I."/>
            <person name="Lecointre G."/>
            <person name="Bobe J."/>
            <person name="Postlethwait J.H."/>
            <person name="Berthelot C."/>
            <person name="Roest Crollius H."/>
            <person name="Guiguen Y."/>
        </authorList>
    </citation>
    <scope>NUCLEOTIDE SEQUENCE</scope>
    <source>
        <strain evidence="2">NC1722</strain>
    </source>
</reference>
<name>A0AAD7X0Y0_9TELE</name>
<dbReference type="EMBL" id="JAINUG010000007">
    <property type="protein sequence ID" value="KAJ8416235.1"/>
    <property type="molecule type" value="Genomic_DNA"/>
</dbReference>
<feature type="region of interest" description="Disordered" evidence="1">
    <location>
        <begin position="358"/>
        <end position="381"/>
    </location>
</feature>
<dbReference type="PANTHER" id="PTHR46302:SF3">
    <property type="entry name" value="DOUBLECORTIN DOMAIN-CONTAINING PROTEIN 1"/>
    <property type="match status" value="1"/>
</dbReference>
<keyword evidence="3" id="KW-1185">Reference proteome</keyword>